<keyword evidence="1" id="KW-0472">Membrane</keyword>
<evidence type="ECO:0000313" key="3">
    <source>
        <dbReference type="Proteomes" id="UP000828390"/>
    </source>
</evidence>
<feature type="transmembrane region" description="Helical" evidence="1">
    <location>
        <begin position="77"/>
        <end position="95"/>
    </location>
</feature>
<name>A0A9D4LAS9_DREPO</name>
<accession>A0A9D4LAS9</accession>
<protein>
    <submittedName>
        <fullName evidence="2">Uncharacterized protein</fullName>
    </submittedName>
</protein>
<keyword evidence="3" id="KW-1185">Reference proteome</keyword>
<feature type="transmembrane region" description="Helical" evidence="1">
    <location>
        <begin position="44"/>
        <end position="65"/>
    </location>
</feature>
<keyword evidence="1" id="KW-0812">Transmembrane</keyword>
<dbReference type="AlphaFoldDB" id="A0A9D4LAS9"/>
<proteinExistence type="predicted"/>
<keyword evidence="1" id="KW-1133">Transmembrane helix</keyword>
<evidence type="ECO:0000256" key="1">
    <source>
        <dbReference type="SAM" id="Phobius"/>
    </source>
</evidence>
<sequence length="126" mass="13711">MRYGDKITQHFMEPAFDKYKASMAATSATDTGNVDIDMNVFLKLAAEGTMSVGVIMMVLSLFGILTGCYRHLRIMKVYFIGCVVLFVLEAVPALQELSNVLLVAFGSRGIHVDSASALLTNMLVIA</sequence>
<comment type="caution">
    <text evidence="2">The sequence shown here is derived from an EMBL/GenBank/DDBJ whole genome shotgun (WGS) entry which is preliminary data.</text>
</comment>
<evidence type="ECO:0000313" key="2">
    <source>
        <dbReference type="EMBL" id="KAH3853722.1"/>
    </source>
</evidence>
<gene>
    <name evidence="2" type="ORF">DPMN_096254</name>
</gene>
<reference evidence="2" key="2">
    <citation type="submission" date="2020-11" db="EMBL/GenBank/DDBJ databases">
        <authorList>
            <person name="McCartney M.A."/>
            <person name="Auch B."/>
            <person name="Kono T."/>
            <person name="Mallez S."/>
            <person name="Becker A."/>
            <person name="Gohl D.M."/>
            <person name="Silverstein K.A.T."/>
            <person name="Koren S."/>
            <person name="Bechman K.B."/>
            <person name="Herman A."/>
            <person name="Abrahante J.E."/>
            <person name="Garbe J."/>
        </authorList>
    </citation>
    <scope>NUCLEOTIDE SEQUENCE</scope>
    <source>
        <strain evidence="2">Duluth1</strain>
        <tissue evidence="2">Whole animal</tissue>
    </source>
</reference>
<organism evidence="2 3">
    <name type="scientific">Dreissena polymorpha</name>
    <name type="common">Zebra mussel</name>
    <name type="synonym">Mytilus polymorpha</name>
    <dbReference type="NCBI Taxonomy" id="45954"/>
    <lineage>
        <taxon>Eukaryota</taxon>
        <taxon>Metazoa</taxon>
        <taxon>Spiralia</taxon>
        <taxon>Lophotrochozoa</taxon>
        <taxon>Mollusca</taxon>
        <taxon>Bivalvia</taxon>
        <taxon>Autobranchia</taxon>
        <taxon>Heteroconchia</taxon>
        <taxon>Euheterodonta</taxon>
        <taxon>Imparidentia</taxon>
        <taxon>Neoheterodontei</taxon>
        <taxon>Myida</taxon>
        <taxon>Dreissenoidea</taxon>
        <taxon>Dreissenidae</taxon>
        <taxon>Dreissena</taxon>
    </lineage>
</organism>
<dbReference type="EMBL" id="JAIWYP010000003">
    <property type="protein sequence ID" value="KAH3853722.1"/>
    <property type="molecule type" value="Genomic_DNA"/>
</dbReference>
<reference evidence="2" key="1">
    <citation type="journal article" date="2019" name="bioRxiv">
        <title>The Genome of the Zebra Mussel, Dreissena polymorpha: A Resource for Invasive Species Research.</title>
        <authorList>
            <person name="McCartney M.A."/>
            <person name="Auch B."/>
            <person name="Kono T."/>
            <person name="Mallez S."/>
            <person name="Zhang Y."/>
            <person name="Obille A."/>
            <person name="Becker A."/>
            <person name="Abrahante J.E."/>
            <person name="Garbe J."/>
            <person name="Badalamenti J.P."/>
            <person name="Herman A."/>
            <person name="Mangelson H."/>
            <person name="Liachko I."/>
            <person name="Sullivan S."/>
            <person name="Sone E.D."/>
            <person name="Koren S."/>
            <person name="Silverstein K.A.T."/>
            <person name="Beckman K.B."/>
            <person name="Gohl D.M."/>
        </authorList>
    </citation>
    <scope>NUCLEOTIDE SEQUENCE</scope>
    <source>
        <strain evidence="2">Duluth1</strain>
        <tissue evidence="2">Whole animal</tissue>
    </source>
</reference>
<dbReference type="Proteomes" id="UP000828390">
    <property type="component" value="Unassembled WGS sequence"/>
</dbReference>